<feature type="region of interest" description="Disordered" evidence="1">
    <location>
        <begin position="1"/>
        <end position="23"/>
    </location>
</feature>
<dbReference type="InterPro" id="IPR050767">
    <property type="entry name" value="Sel1_AlgK"/>
</dbReference>
<organism evidence="2 3">
    <name type="scientific">Paracidovorax cattleyae</name>
    <dbReference type="NCBI Taxonomy" id="80868"/>
    <lineage>
        <taxon>Bacteria</taxon>
        <taxon>Pseudomonadati</taxon>
        <taxon>Pseudomonadota</taxon>
        <taxon>Betaproteobacteria</taxon>
        <taxon>Burkholderiales</taxon>
        <taxon>Comamonadaceae</taxon>
        <taxon>Paracidovorax</taxon>
    </lineage>
</organism>
<feature type="region of interest" description="Disordered" evidence="1">
    <location>
        <begin position="52"/>
        <end position="77"/>
    </location>
</feature>
<dbReference type="SUPFAM" id="SSF81901">
    <property type="entry name" value="HCP-like"/>
    <property type="match status" value="1"/>
</dbReference>
<dbReference type="Pfam" id="PF08238">
    <property type="entry name" value="Sel1"/>
    <property type="match status" value="3"/>
</dbReference>
<sequence length="345" mass="35661">MAAGTSSPTDHRRTRDQRAGTLPAMEEWSLVPLDGAEAAIPDVAALLASAPVPGRPSAPAAAHTPAPPAAPAASRAGGTGVARAAGMPARSARGLHDWPWTWLVLAGGVAVLASLLAWKSVHDRTRAAEQAARMEADARAARIAQAGQAQDTDARIDAIHSAWLRGQGATELPAVRAMAQDGNARAMVLLGTMLSEAHGIPKDRPEAVRWLAQAADGGSALAAVRLGAMYERGGDGEPRQLSAAENWYLRAARQGDAAGLYSLGTLYARGGDTVVQRPITACMLMELAARAHAASGRDDVLLPAGHSALGARAAQMRLAGALGMQDAAEAQRRADAWKPGQPLDL</sequence>
<dbReference type="InterPro" id="IPR006597">
    <property type="entry name" value="Sel1-like"/>
</dbReference>
<evidence type="ECO:0000313" key="3">
    <source>
        <dbReference type="Proteomes" id="UP000199317"/>
    </source>
</evidence>
<evidence type="ECO:0008006" key="4">
    <source>
        <dbReference type="Google" id="ProtNLM"/>
    </source>
</evidence>
<dbReference type="PANTHER" id="PTHR11102:SF160">
    <property type="entry name" value="ERAD-ASSOCIATED E3 UBIQUITIN-PROTEIN LIGASE COMPONENT HRD3"/>
    <property type="match status" value="1"/>
</dbReference>
<dbReference type="AlphaFoldDB" id="A0A1H0R1A6"/>
<name>A0A1H0R1A6_9BURK</name>
<dbReference type="SMART" id="SM00671">
    <property type="entry name" value="SEL1"/>
    <property type="match status" value="3"/>
</dbReference>
<dbReference type="RefSeq" id="WP_167361227.1">
    <property type="nucleotide sequence ID" value="NZ_FNJL01000009.1"/>
</dbReference>
<dbReference type="Gene3D" id="1.25.40.10">
    <property type="entry name" value="Tetratricopeptide repeat domain"/>
    <property type="match status" value="1"/>
</dbReference>
<keyword evidence="3" id="KW-1185">Reference proteome</keyword>
<feature type="compositionally biased region" description="Basic and acidic residues" evidence="1">
    <location>
        <begin position="9"/>
        <end position="18"/>
    </location>
</feature>
<proteinExistence type="predicted"/>
<accession>A0A1H0R1A6</accession>
<protein>
    <recommendedName>
        <fullName evidence="4">Sel1 repeat-containing protein</fullName>
    </recommendedName>
</protein>
<feature type="compositionally biased region" description="Low complexity" evidence="1">
    <location>
        <begin position="55"/>
        <end position="64"/>
    </location>
</feature>
<dbReference type="EMBL" id="FNJL01000009">
    <property type="protein sequence ID" value="SDP23311.1"/>
    <property type="molecule type" value="Genomic_DNA"/>
</dbReference>
<dbReference type="PANTHER" id="PTHR11102">
    <property type="entry name" value="SEL-1-LIKE PROTEIN"/>
    <property type="match status" value="1"/>
</dbReference>
<reference evidence="3" key="1">
    <citation type="submission" date="2016-10" db="EMBL/GenBank/DDBJ databases">
        <authorList>
            <person name="Varghese N."/>
            <person name="Submissions S."/>
        </authorList>
    </citation>
    <scope>NUCLEOTIDE SEQUENCE [LARGE SCALE GENOMIC DNA]</scope>
    <source>
        <strain evidence="3">DSM 17101</strain>
    </source>
</reference>
<dbReference type="Proteomes" id="UP000199317">
    <property type="component" value="Unassembled WGS sequence"/>
</dbReference>
<gene>
    <name evidence="2" type="ORF">SAMN04489708_109100</name>
</gene>
<evidence type="ECO:0000256" key="1">
    <source>
        <dbReference type="SAM" id="MobiDB-lite"/>
    </source>
</evidence>
<dbReference type="InterPro" id="IPR011990">
    <property type="entry name" value="TPR-like_helical_dom_sf"/>
</dbReference>
<evidence type="ECO:0000313" key="2">
    <source>
        <dbReference type="EMBL" id="SDP23311.1"/>
    </source>
</evidence>